<evidence type="ECO:0000313" key="1">
    <source>
        <dbReference type="EMBL" id="KIW50062.1"/>
    </source>
</evidence>
<dbReference type="AlphaFoldDB" id="A0A0D2CJS3"/>
<dbReference type="GeneID" id="25333592"/>
<evidence type="ECO:0000313" key="2">
    <source>
        <dbReference type="Proteomes" id="UP000054342"/>
    </source>
</evidence>
<dbReference type="RefSeq" id="XP_013310646.1">
    <property type="nucleotide sequence ID" value="XM_013455192.1"/>
</dbReference>
<dbReference type="Proteomes" id="UP000054342">
    <property type="component" value="Unassembled WGS sequence"/>
</dbReference>
<dbReference type="EMBL" id="KN847323">
    <property type="protein sequence ID" value="KIW50062.1"/>
    <property type="molecule type" value="Genomic_DNA"/>
</dbReference>
<proteinExistence type="predicted"/>
<name>A0A0D2CJS3_9EURO</name>
<dbReference type="HOGENOM" id="CLU_045155_1_0_1"/>
<sequence>MASTTFTSDHCEYPIQEHGAPRLSLKGEEAQNERVRFDPAKHLRFQMPDKTYTLDDLKYDTKQAVGHVAATDPFPLFSREAIIEMRRELLSERTIKNCMTYTRPGSVQIRGAAPQYAPFVYEAWTHPETIKAVSKVVGLPVKINIAQEIGHTNVQLGPDGLEGLKKLTPEPLQPKTSADGIQEEDITEDKDTDVIEWHNDMYPWSLVVSLSLPQGKGGETACLCGDGSIIKAPKPDVGYGVLLHGNVVKHKAVRAVGAEERITMVCSWWPADPLLYDDSKISHTRDVSYKPEMYYQWITYRLEVLAARCLDQAKKLHHKHENKKDYSEAVIDPQEFAAWAKEQVAFFERTYDHVK</sequence>
<keyword evidence="2" id="KW-1185">Reference proteome</keyword>
<dbReference type="STRING" id="348802.A0A0D2CJS3"/>
<protein>
    <recommendedName>
        <fullName evidence="3">Fe2OG dioxygenase domain-containing protein</fullName>
    </recommendedName>
</protein>
<reference evidence="1 2" key="1">
    <citation type="submission" date="2015-01" db="EMBL/GenBank/DDBJ databases">
        <title>The Genome Sequence of Exophiala xenobiotica CBS118157.</title>
        <authorList>
            <consortium name="The Broad Institute Genomics Platform"/>
            <person name="Cuomo C."/>
            <person name="de Hoog S."/>
            <person name="Gorbushina A."/>
            <person name="Stielow B."/>
            <person name="Teixiera M."/>
            <person name="Abouelleil A."/>
            <person name="Chapman S.B."/>
            <person name="Priest M."/>
            <person name="Young S.K."/>
            <person name="Wortman J."/>
            <person name="Nusbaum C."/>
            <person name="Birren B."/>
        </authorList>
    </citation>
    <scope>NUCLEOTIDE SEQUENCE [LARGE SCALE GENOMIC DNA]</scope>
    <source>
        <strain evidence="1 2">CBS 118157</strain>
    </source>
</reference>
<dbReference type="OrthoDB" id="10256055at2759"/>
<dbReference type="PANTHER" id="PTHR41677">
    <property type="entry name" value="YALI0B19030P"/>
    <property type="match status" value="1"/>
</dbReference>
<accession>A0A0D2CJS3</accession>
<dbReference type="PANTHER" id="PTHR41677:SF1">
    <property type="entry name" value="FE2OG DIOXYGENASE DOMAIN-CONTAINING PROTEIN"/>
    <property type="match status" value="1"/>
</dbReference>
<organism evidence="1 2">
    <name type="scientific">Exophiala xenobiotica</name>
    <dbReference type="NCBI Taxonomy" id="348802"/>
    <lineage>
        <taxon>Eukaryota</taxon>
        <taxon>Fungi</taxon>
        <taxon>Dikarya</taxon>
        <taxon>Ascomycota</taxon>
        <taxon>Pezizomycotina</taxon>
        <taxon>Eurotiomycetes</taxon>
        <taxon>Chaetothyriomycetidae</taxon>
        <taxon>Chaetothyriales</taxon>
        <taxon>Herpotrichiellaceae</taxon>
        <taxon>Exophiala</taxon>
    </lineage>
</organism>
<gene>
    <name evidence="1" type="ORF">PV05_11684</name>
</gene>
<evidence type="ECO:0008006" key="3">
    <source>
        <dbReference type="Google" id="ProtNLM"/>
    </source>
</evidence>